<evidence type="ECO:0000313" key="1">
    <source>
        <dbReference type="EMBL" id="KAF7849085.1"/>
    </source>
</evidence>
<protein>
    <submittedName>
        <fullName evidence="1">Uncharacterized protein</fullName>
    </submittedName>
</protein>
<dbReference type="EMBL" id="MU089873">
    <property type="protein sequence ID" value="KAF7849085.1"/>
    <property type="molecule type" value="Genomic_DNA"/>
</dbReference>
<organism evidence="1 2">
    <name type="scientific">Corymbia citriodora subsp. variegata</name>
    <dbReference type="NCBI Taxonomy" id="360336"/>
    <lineage>
        <taxon>Eukaryota</taxon>
        <taxon>Viridiplantae</taxon>
        <taxon>Streptophyta</taxon>
        <taxon>Embryophyta</taxon>
        <taxon>Tracheophyta</taxon>
        <taxon>Spermatophyta</taxon>
        <taxon>Magnoliopsida</taxon>
        <taxon>eudicotyledons</taxon>
        <taxon>Gunneridae</taxon>
        <taxon>Pentapetalae</taxon>
        <taxon>rosids</taxon>
        <taxon>malvids</taxon>
        <taxon>Myrtales</taxon>
        <taxon>Myrtaceae</taxon>
        <taxon>Myrtoideae</taxon>
        <taxon>Eucalypteae</taxon>
        <taxon>Corymbia</taxon>
    </lineage>
</organism>
<keyword evidence="2" id="KW-1185">Reference proteome</keyword>
<sequence length="54" mass="6014">MVISLSEAFFSRSSFINSSTKNFSSFTSNFLDPLSVSPILNAFSCTIQHLLHKN</sequence>
<name>A0A8T0CT18_CORYI</name>
<dbReference type="Gramene" id="rna-gnl|WGS:JABURB|Cocit.L1256.1">
    <property type="protein sequence ID" value="cds-KAF7849085.1"/>
    <property type="gene ID" value="gene-BT93_L1256"/>
</dbReference>
<accession>A0A8T0CT18</accession>
<proteinExistence type="predicted"/>
<gene>
    <name evidence="1" type="ORF">BT93_L1256</name>
</gene>
<evidence type="ECO:0000313" key="2">
    <source>
        <dbReference type="Proteomes" id="UP000806378"/>
    </source>
</evidence>
<dbReference type="AlphaFoldDB" id="A0A8T0CT18"/>
<reference evidence="1" key="1">
    <citation type="submission" date="2020-05" db="EMBL/GenBank/DDBJ databases">
        <title>WGS assembly of Corymbia citriodora subspecies variegata.</title>
        <authorList>
            <person name="Barry K."/>
            <person name="Hundley H."/>
            <person name="Shu S."/>
            <person name="Jenkins J."/>
            <person name="Grimwood J."/>
            <person name="Baten A."/>
        </authorList>
    </citation>
    <scope>NUCLEOTIDE SEQUENCE</scope>
    <source>
        <strain evidence="1">CV2-018</strain>
    </source>
</reference>
<comment type="caution">
    <text evidence="1">The sequence shown here is derived from an EMBL/GenBank/DDBJ whole genome shotgun (WGS) entry which is preliminary data.</text>
</comment>
<dbReference type="Proteomes" id="UP000806378">
    <property type="component" value="Unassembled WGS sequence"/>
</dbReference>